<protein>
    <submittedName>
        <fullName evidence="6">Beta-ketoacyl synthase</fullName>
    </submittedName>
</protein>
<dbReference type="GO" id="GO:0005829">
    <property type="term" value="C:cytosol"/>
    <property type="evidence" value="ECO:0007669"/>
    <property type="project" value="TreeGrafter"/>
</dbReference>
<evidence type="ECO:0000313" key="7">
    <source>
        <dbReference type="Proteomes" id="UP000240987"/>
    </source>
</evidence>
<dbReference type="InterPro" id="IPR014030">
    <property type="entry name" value="Ketoacyl_synth_N"/>
</dbReference>
<dbReference type="Pfam" id="PF00109">
    <property type="entry name" value="ketoacyl-synt"/>
    <property type="match status" value="1"/>
</dbReference>
<organism evidence="6 7">
    <name type="scientific">Photobacterium frigidiphilum</name>
    <dbReference type="NCBI Taxonomy" id="264736"/>
    <lineage>
        <taxon>Bacteria</taxon>
        <taxon>Pseudomonadati</taxon>
        <taxon>Pseudomonadota</taxon>
        <taxon>Gammaproteobacteria</taxon>
        <taxon>Vibrionales</taxon>
        <taxon>Vibrionaceae</taxon>
        <taxon>Photobacterium</taxon>
    </lineage>
</organism>
<gene>
    <name evidence="6" type="ORF">C9J12_15240</name>
</gene>
<dbReference type="InterPro" id="IPR014031">
    <property type="entry name" value="Ketoacyl_synth_C"/>
</dbReference>
<dbReference type="RefSeq" id="WP_107243497.1">
    <property type="nucleotide sequence ID" value="NZ_PYMJ01000015.1"/>
</dbReference>
<dbReference type="AlphaFoldDB" id="A0A2T3JEN8"/>
<evidence type="ECO:0000256" key="1">
    <source>
        <dbReference type="ARBA" id="ARBA00005194"/>
    </source>
</evidence>
<dbReference type="InterPro" id="IPR000794">
    <property type="entry name" value="Beta-ketoacyl_synthase"/>
</dbReference>
<name>A0A2T3JEN8_9GAMM</name>
<evidence type="ECO:0000256" key="4">
    <source>
        <dbReference type="RuleBase" id="RU003694"/>
    </source>
</evidence>
<dbReference type="PANTHER" id="PTHR11712">
    <property type="entry name" value="POLYKETIDE SYNTHASE-RELATED"/>
    <property type="match status" value="1"/>
</dbReference>
<dbReference type="GO" id="GO:0004315">
    <property type="term" value="F:3-oxoacyl-[acyl-carrier-protein] synthase activity"/>
    <property type="evidence" value="ECO:0007669"/>
    <property type="project" value="TreeGrafter"/>
</dbReference>
<dbReference type="EMBL" id="PYMJ01000015">
    <property type="protein sequence ID" value="PSU47350.1"/>
    <property type="molecule type" value="Genomic_DNA"/>
</dbReference>
<dbReference type="CDD" id="cd00828">
    <property type="entry name" value="elong_cond_enzymes"/>
    <property type="match status" value="1"/>
</dbReference>
<dbReference type="InterPro" id="IPR016039">
    <property type="entry name" value="Thiolase-like"/>
</dbReference>
<dbReference type="SMART" id="SM00825">
    <property type="entry name" value="PKS_KS"/>
    <property type="match status" value="1"/>
</dbReference>
<dbReference type="Gene3D" id="3.40.47.10">
    <property type="match status" value="1"/>
</dbReference>
<keyword evidence="3 4" id="KW-0808">Transferase</keyword>
<dbReference type="GO" id="GO:0006633">
    <property type="term" value="P:fatty acid biosynthetic process"/>
    <property type="evidence" value="ECO:0007669"/>
    <property type="project" value="TreeGrafter"/>
</dbReference>
<proteinExistence type="inferred from homology"/>
<dbReference type="SUPFAM" id="SSF53901">
    <property type="entry name" value="Thiolase-like"/>
    <property type="match status" value="2"/>
</dbReference>
<accession>A0A2T3JEN8</accession>
<comment type="caution">
    <text evidence="6">The sequence shown here is derived from an EMBL/GenBank/DDBJ whole genome shotgun (WGS) entry which is preliminary data.</text>
</comment>
<dbReference type="PANTHER" id="PTHR11712:SF336">
    <property type="entry name" value="3-OXOACYL-[ACYL-CARRIER-PROTEIN] SYNTHASE, MITOCHONDRIAL"/>
    <property type="match status" value="1"/>
</dbReference>
<evidence type="ECO:0000256" key="3">
    <source>
        <dbReference type="ARBA" id="ARBA00022679"/>
    </source>
</evidence>
<sequence length="622" mass="67235">MTKLPLIVGLGGINAAGRTSGFHSYKRMVSDVLTDDEMKTTWQDLARRMGLITDEEPINEEIIEAIKAGTLVRRVETFDPDNVLYQYKATLNAETHTESNDQITFTLRKSKLPNVIPDNWTVDLQGSKAKVTVNGSLDALLEDRVTFPVSSGGNIPTGFDPGKMYNSRFHPRGLKLTVYGASDALNSLGIDWSEVLTHIKPDEVSVYAGSGLAQIDDQSIAGMLAAPLTGGRVSTKMMALSFAEMPADFINGYVINSIGTTGTNMGACATFLYNLRQGMHDIQQGKSKIAIVGNAEAPVLTEIMEGFRVMGALAEDEQLKALDNSDVVDNRRACRPFSSNAGFTMAESAQFAVLMDDELALKLGVNIYGSVADVFINADANKKSISAPGVGNYVTVAKATALAKAILGEDGVKKTFVQAHGTGTPQNRVTESHILNEVAKTFDIDNWAVTAIKSYVGHSMSVAAGDQLMASLGVWQYGWVPGITTIDHIADDVHQSNLNILTEHAFAGQRGEDYKAVVLNAKGFGGNNATGLVLSPNQTLSMLHSKYGADVITAYHEKNVAIQANSLENDQQTCLGNEKIRYKFGENVMDETSVSMTQNEIRLSEFEQAIPLAMTNPYSDYS</sequence>
<evidence type="ECO:0000256" key="2">
    <source>
        <dbReference type="ARBA" id="ARBA00008467"/>
    </source>
</evidence>
<comment type="similarity">
    <text evidence="2 4">Belongs to the thiolase-like superfamily. Beta-ketoacyl-ACP synthases family.</text>
</comment>
<comment type="pathway">
    <text evidence="1">Lipid metabolism; fatty acid biosynthesis.</text>
</comment>
<dbReference type="Proteomes" id="UP000240987">
    <property type="component" value="Unassembled WGS sequence"/>
</dbReference>
<reference evidence="6 7" key="1">
    <citation type="submission" date="2018-01" db="EMBL/GenBank/DDBJ databases">
        <title>Whole genome sequencing of Histamine producing bacteria.</title>
        <authorList>
            <person name="Butler K."/>
        </authorList>
    </citation>
    <scope>NUCLEOTIDE SEQUENCE [LARGE SCALE GENOMIC DNA]</scope>
    <source>
        <strain evidence="6 7">JCM 12947</strain>
    </source>
</reference>
<dbReference type="OrthoDB" id="9784825at2"/>
<dbReference type="InterPro" id="IPR020841">
    <property type="entry name" value="PKS_Beta-ketoAc_synthase_dom"/>
</dbReference>
<evidence type="ECO:0000259" key="5">
    <source>
        <dbReference type="PROSITE" id="PS52004"/>
    </source>
</evidence>
<dbReference type="PROSITE" id="PS52004">
    <property type="entry name" value="KS3_2"/>
    <property type="match status" value="1"/>
</dbReference>
<dbReference type="Pfam" id="PF02801">
    <property type="entry name" value="Ketoacyl-synt_C"/>
    <property type="match status" value="1"/>
</dbReference>
<evidence type="ECO:0000313" key="6">
    <source>
        <dbReference type="EMBL" id="PSU47350.1"/>
    </source>
</evidence>
<feature type="domain" description="Ketosynthase family 3 (KS3)" evidence="5">
    <location>
        <begin position="79"/>
        <end position="535"/>
    </location>
</feature>
<keyword evidence="7" id="KW-1185">Reference proteome</keyword>
<dbReference type="InterPro" id="IPR047224">
    <property type="entry name" value="FAS_alpha_su_C"/>
</dbReference>